<dbReference type="CDD" id="cd00093">
    <property type="entry name" value="HTH_XRE"/>
    <property type="match status" value="1"/>
</dbReference>
<evidence type="ECO:0000313" key="3">
    <source>
        <dbReference type="Proteomes" id="UP000391919"/>
    </source>
</evidence>
<dbReference type="SUPFAM" id="SSF47413">
    <property type="entry name" value="lambda repressor-like DNA-binding domains"/>
    <property type="match status" value="1"/>
</dbReference>
<protein>
    <recommendedName>
        <fullName evidence="1">HTH cro/C1-type domain-containing protein</fullName>
    </recommendedName>
</protein>
<dbReference type="EMBL" id="BKZQ01000005">
    <property type="protein sequence ID" value="GER69271.1"/>
    <property type="molecule type" value="Genomic_DNA"/>
</dbReference>
<feature type="domain" description="HTH cro/C1-type" evidence="1">
    <location>
        <begin position="23"/>
        <end position="61"/>
    </location>
</feature>
<keyword evidence="3" id="KW-1185">Reference proteome</keyword>
<dbReference type="AlphaFoldDB" id="A0A5J4JBY7"/>
<dbReference type="InterPro" id="IPR001387">
    <property type="entry name" value="Cro/C1-type_HTH"/>
</dbReference>
<dbReference type="Gene3D" id="1.10.260.40">
    <property type="entry name" value="lambda repressor-like DNA-binding domains"/>
    <property type="match status" value="1"/>
</dbReference>
<dbReference type="RefSeq" id="WP_253693353.1">
    <property type="nucleotide sequence ID" value="NZ_BKZP01000004.1"/>
</dbReference>
<reference evidence="2 3" key="1">
    <citation type="submission" date="2019-09" db="EMBL/GenBank/DDBJ databases">
        <title>Draft genome sequence of Bacillus sp. JC-7.</title>
        <authorList>
            <person name="Tanaka N."/>
            <person name="Shiwa Y."/>
            <person name="Fujita N."/>
            <person name="Tanasupawat S."/>
        </authorList>
    </citation>
    <scope>NUCLEOTIDE SEQUENCE [LARGE SCALE GENOMIC DNA]</scope>
    <source>
        <strain evidence="2 3">JC-7</strain>
    </source>
</reference>
<accession>A0A5J4JBY7</accession>
<dbReference type="Proteomes" id="UP000391919">
    <property type="component" value="Unassembled WGS sequence"/>
</dbReference>
<dbReference type="InterPro" id="IPR010982">
    <property type="entry name" value="Lambda_DNA-bd_dom_sf"/>
</dbReference>
<name>A0A5J4JBY7_9BACI</name>
<dbReference type="PROSITE" id="PS50943">
    <property type="entry name" value="HTH_CROC1"/>
    <property type="match status" value="1"/>
</dbReference>
<sequence>MIGKKIKELRLKKGYCYSITHWRAGVSKSYLSYIERNIRNNPSLEFLAKIARPLDTTVEYLLLDVLAEKTWRKTLLTRSGSNF</sequence>
<comment type="caution">
    <text evidence="2">The sequence shown here is derived from an EMBL/GenBank/DDBJ whole genome shotgun (WGS) entry which is preliminary data.</text>
</comment>
<proteinExistence type="predicted"/>
<evidence type="ECO:0000259" key="1">
    <source>
        <dbReference type="PROSITE" id="PS50943"/>
    </source>
</evidence>
<dbReference type="SMART" id="SM00530">
    <property type="entry name" value="HTH_XRE"/>
    <property type="match status" value="1"/>
</dbReference>
<organism evidence="2 3">
    <name type="scientific">Weizmannia acidilactici</name>
    <dbReference type="NCBI Taxonomy" id="2607726"/>
    <lineage>
        <taxon>Bacteria</taxon>
        <taxon>Bacillati</taxon>
        <taxon>Bacillota</taxon>
        <taxon>Bacilli</taxon>
        <taxon>Bacillales</taxon>
        <taxon>Bacillaceae</taxon>
        <taxon>Heyndrickxia</taxon>
    </lineage>
</organism>
<dbReference type="Pfam" id="PF01381">
    <property type="entry name" value="HTH_3"/>
    <property type="match status" value="1"/>
</dbReference>
<evidence type="ECO:0000313" key="2">
    <source>
        <dbReference type="EMBL" id="GER69271.1"/>
    </source>
</evidence>
<gene>
    <name evidence="2" type="ORF">BpJC7_05740</name>
</gene>
<dbReference type="GO" id="GO:0003677">
    <property type="term" value="F:DNA binding"/>
    <property type="evidence" value="ECO:0007669"/>
    <property type="project" value="InterPro"/>
</dbReference>